<name>A0A6I4VSY9_9BACL</name>
<gene>
    <name evidence="1" type="ORF">GSM42_14215</name>
</gene>
<evidence type="ECO:0000313" key="1">
    <source>
        <dbReference type="EMBL" id="MXQ54849.1"/>
    </source>
</evidence>
<keyword evidence="2" id="KW-1185">Reference proteome</keyword>
<sequence length="134" mass="15154">MIIAAFNIIEINRNHATFEGIEFNGVKGIMHSGFRPDGRPSVLRLTARELRNIKAGEKQYFEFTPRNGTKKEKKLLSLETHLLGESVRVQVGDLRVEVDIVHLLNTEAGIVKGMLKMKIDEFNQLLNLLEGRIG</sequence>
<reference evidence="1 2" key="1">
    <citation type="submission" date="2019-12" db="EMBL/GenBank/DDBJ databases">
        <title>Whole-genome analyses of novel actinobacteria.</title>
        <authorList>
            <person name="Sahin N."/>
            <person name="Saygin H."/>
        </authorList>
    </citation>
    <scope>NUCLEOTIDE SEQUENCE [LARGE SCALE GENOMIC DNA]</scope>
    <source>
        <strain evidence="1 2">KC615</strain>
    </source>
</reference>
<dbReference type="Proteomes" id="UP000430692">
    <property type="component" value="Unassembled WGS sequence"/>
</dbReference>
<dbReference type="RefSeq" id="WP_160802192.1">
    <property type="nucleotide sequence ID" value="NZ_WUUL01000009.1"/>
</dbReference>
<evidence type="ECO:0000313" key="2">
    <source>
        <dbReference type="Proteomes" id="UP000430692"/>
    </source>
</evidence>
<accession>A0A6I4VSY9</accession>
<proteinExistence type="predicted"/>
<dbReference type="AlphaFoldDB" id="A0A6I4VSY9"/>
<organism evidence="1 2">
    <name type="scientific">Shimazuella alba</name>
    <dbReference type="NCBI Taxonomy" id="2690964"/>
    <lineage>
        <taxon>Bacteria</taxon>
        <taxon>Bacillati</taxon>
        <taxon>Bacillota</taxon>
        <taxon>Bacilli</taxon>
        <taxon>Bacillales</taxon>
        <taxon>Thermoactinomycetaceae</taxon>
        <taxon>Shimazuella</taxon>
    </lineage>
</organism>
<comment type="caution">
    <text evidence="1">The sequence shown here is derived from an EMBL/GenBank/DDBJ whole genome shotgun (WGS) entry which is preliminary data.</text>
</comment>
<protein>
    <submittedName>
        <fullName evidence="1">Uncharacterized protein</fullName>
    </submittedName>
</protein>
<dbReference type="EMBL" id="WUUL01000009">
    <property type="protein sequence ID" value="MXQ54849.1"/>
    <property type="molecule type" value="Genomic_DNA"/>
</dbReference>